<dbReference type="HOGENOM" id="CLU_2791463_0_0_11"/>
<gene>
    <name evidence="1" type="ORF">SaccyDRAFT_4636</name>
</gene>
<proteinExistence type="predicted"/>
<evidence type="ECO:0000313" key="2">
    <source>
        <dbReference type="Proteomes" id="UP000002791"/>
    </source>
</evidence>
<evidence type="ECO:0000313" key="1">
    <source>
        <dbReference type="EMBL" id="EHR63443.1"/>
    </source>
</evidence>
<keyword evidence="2" id="KW-1185">Reference proteome</keyword>
<dbReference type="RefSeq" id="WP_005459737.1">
    <property type="nucleotide sequence ID" value="NZ_CM001440.1"/>
</dbReference>
<organism evidence="1 2">
    <name type="scientific">Saccharomonospora cyanea NA-134</name>
    <dbReference type="NCBI Taxonomy" id="882082"/>
    <lineage>
        <taxon>Bacteria</taxon>
        <taxon>Bacillati</taxon>
        <taxon>Actinomycetota</taxon>
        <taxon>Actinomycetes</taxon>
        <taxon>Pseudonocardiales</taxon>
        <taxon>Pseudonocardiaceae</taxon>
        <taxon>Saccharomonospora</taxon>
    </lineage>
</organism>
<dbReference type="AlphaFoldDB" id="H5XD12"/>
<protein>
    <submittedName>
        <fullName evidence="1">Uncharacterized protein</fullName>
    </submittedName>
</protein>
<dbReference type="Proteomes" id="UP000002791">
    <property type="component" value="Chromosome"/>
</dbReference>
<name>H5XD12_9PSEU</name>
<dbReference type="STRING" id="882082.SaccyDRAFT_4636"/>
<sequence length="68" mass="7581">MHDLATPVFDSVVDDRPTMRLWRLDPLPPAWPTADDLRAAEARAALRETTPPALSVLHAVLDGLRRLL</sequence>
<dbReference type="EMBL" id="CM001440">
    <property type="protein sequence ID" value="EHR63443.1"/>
    <property type="molecule type" value="Genomic_DNA"/>
</dbReference>
<reference evidence="1 2" key="1">
    <citation type="submission" date="2011-11" db="EMBL/GenBank/DDBJ databases">
        <title>The Noncontiguous Finished sequence of Saccharomonospora cyanea NA-134.</title>
        <authorList>
            <consortium name="US DOE Joint Genome Institute"/>
            <person name="Lucas S."/>
            <person name="Han J."/>
            <person name="Lapidus A."/>
            <person name="Cheng J.-F."/>
            <person name="Goodwin L."/>
            <person name="Pitluck S."/>
            <person name="Peters L."/>
            <person name="Ovchinnikova G."/>
            <person name="Lu M."/>
            <person name="Detter J.C."/>
            <person name="Han C."/>
            <person name="Tapia R."/>
            <person name="Land M."/>
            <person name="Hauser L."/>
            <person name="Kyrpides N."/>
            <person name="Ivanova N."/>
            <person name="Pagani I."/>
            <person name="Brambilla E.-M."/>
            <person name="Klenk H.-P."/>
            <person name="Woyke T."/>
        </authorList>
    </citation>
    <scope>NUCLEOTIDE SEQUENCE [LARGE SCALE GENOMIC DNA]</scope>
    <source>
        <strain evidence="1 2">NA-134</strain>
    </source>
</reference>
<accession>H5XD12</accession>